<evidence type="ECO:0000256" key="5">
    <source>
        <dbReference type="ARBA" id="ARBA00022840"/>
    </source>
</evidence>
<evidence type="ECO:0000259" key="7">
    <source>
        <dbReference type="PROSITE" id="PS50011"/>
    </source>
</evidence>
<evidence type="ECO:0000256" key="6">
    <source>
        <dbReference type="SAM" id="Phobius"/>
    </source>
</evidence>
<accession>A0AA86UX08</accession>
<feature type="transmembrane region" description="Helical" evidence="6">
    <location>
        <begin position="199"/>
        <end position="217"/>
    </location>
</feature>
<reference evidence="8" key="1">
    <citation type="submission" date="2023-06" db="EMBL/GenBank/DDBJ databases">
        <authorList>
            <person name="Kurt Z."/>
        </authorList>
    </citation>
    <scope>NUCLEOTIDE SEQUENCE</scope>
</reference>
<protein>
    <submittedName>
        <fullName evidence="8">CAMK CAMKL</fullName>
    </submittedName>
    <submittedName>
        <fullName evidence="9">Kinase</fullName>
    </submittedName>
</protein>
<evidence type="ECO:0000313" key="9">
    <source>
        <dbReference type="EMBL" id="CAL5986328.1"/>
    </source>
</evidence>
<sequence>MTEQQQLNECIQNYKIEKQFGPTKYGHSSLAKHIITGEKVFIKAVEKDNKLDLMYQKKYNKNSIQQEITIQKWLVNPYIVNIFETIDTPNYLYIIMEYTENGELFQHLKQKKRFSEQQAGRIFVQLINGISYCHSKKVCHRDLKLENILLDSHLNVKISNFEYASLLEDDNMLSIKCGSPSYASPELLNTKKFDGPLTDVWACGIILFAMLCGYLPFDDSDQKKLYKKIKKGEFQIPTYVSPIAQDLISKILVIDPNQRLSISQIMQHPWFLKYAISRHKLSYVQR</sequence>
<keyword evidence="4 9" id="KW-0418">Kinase</keyword>
<keyword evidence="2" id="KW-0808">Transferase</keyword>
<comment type="caution">
    <text evidence="8">The sequence shown here is derived from an EMBL/GenBank/DDBJ whole genome shotgun (WGS) entry which is preliminary data.</text>
</comment>
<dbReference type="PROSITE" id="PS50011">
    <property type="entry name" value="PROTEIN_KINASE_DOM"/>
    <property type="match status" value="1"/>
</dbReference>
<dbReference type="FunFam" id="1.10.510.10:FF:000571">
    <property type="entry name" value="Maternal embryonic leucine zipper kinase"/>
    <property type="match status" value="1"/>
</dbReference>
<dbReference type="PANTHER" id="PTHR24346">
    <property type="entry name" value="MAP/MICROTUBULE AFFINITY-REGULATING KINASE"/>
    <property type="match status" value="1"/>
</dbReference>
<reference evidence="9 10" key="2">
    <citation type="submission" date="2024-07" db="EMBL/GenBank/DDBJ databases">
        <authorList>
            <person name="Akdeniz Z."/>
        </authorList>
    </citation>
    <scope>NUCLEOTIDE SEQUENCE [LARGE SCALE GENOMIC DNA]</scope>
</reference>
<dbReference type="Gene3D" id="1.10.510.10">
    <property type="entry name" value="Transferase(Phosphotransferase) domain 1"/>
    <property type="match status" value="1"/>
</dbReference>
<dbReference type="InterPro" id="IPR011009">
    <property type="entry name" value="Kinase-like_dom_sf"/>
</dbReference>
<gene>
    <name evidence="8" type="ORF">HINF_LOCUS62970</name>
    <name evidence="9" type="ORF">HINF_LOCUS9352</name>
</gene>
<dbReference type="Pfam" id="PF00069">
    <property type="entry name" value="Pkinase"/>
    <property type="match status" value="1"/>
</dbReference>
<feature type="domain" description="Protein kinase" evidence="7">
    <location>
        <begin position="14"/>
        <end position="271"/>
    </location>
</feature>
<evidence type="ECO:0000313" key="8">
    <source>
        <dbReference type="EMBL" id="CAI9975325.1"/>
    </source>
</evidence>
<dbReference type="SMART" id="SM00220">
    <property type="entry name" value="S_TKc"/>
    <property type="match status" value="1"/>
</dbReference>
<dbReference type="PIRSF" id="PIRSF000654">
    <property type="entry name" value="Integrin-linked_kinase"/>
    <property type="match status" value="1"/>
</dbReference>
<dbReference type="EMBL" id="CAXDID020000020">
    <property type="protein sequence ID" value="CAL5986328.1"/>
    <property type="molecule type" value="Genomic_DNA"/>
</dbReference>
<dbReference type="EMBL" id="CATOUU010001169">
    <property type="protein sequence ID" value="CAI9975325.1"/>
    <property type="molecule type" value="Genomic_DNA"/>
</dbReference>
<keyword evidence="10" id="KW-1185">Reference proteome</keyword>
<evidence type="ECO:0000256" key="3">
    <source>
        <dbReference type="ARBA" id="ARBA00022741"/>
    </source>
</evidence>
<proteinExistence type="predicted"/>
<keyword evidence="3" id="KW-0547">Nucleotide-binding</keyword>
<dbReference type="GO" id="GO:0004674">
    <property type="term" value="F:protein serine/threonine kinase activity"/>
    <property type="evidence" value="ECO:0007669"/>
    <property type="project" value="UniProtKB-KW"/>
</dbReference>
<evidence type="ECO:0000256" key="4">
    <source>
        <dbReference type="ARBA" id="ARBA00022777"/>
    </source>
</evidence>
<keyword evidence="6" id="KW-0812">Transmembrane</keyword>
<dbReference type="InterPro" id="IPR008271">
    <property type="entry name" value="Ser/Thr_kinase_AS"/>
</dbReference>
<evidence type="ECO:0000256" key="2">
    <source>
        <dbReference type="ARBA" id="ARBA00022679"/>
    </source>
</evidence>
<dbReference type="GO" id="GO:0005524">
    <property type="term" value="F:ATP binding"/>
    <property type="evidence" value="ECO:0007669"/>
    <property type="project" value="UniProtKB-KW"/>
</dbReference>
<dbReference type="AlphaFoldDB" id="A0AA86UX08"/>
<organism evidence="8">
    <name type="scientific">Hexamita inflata</name>
    <dbReference type="NCBI Taxonomy" id="28002"/>
    <lineage>
        <taxon>Eukaryota</taxon>
        <taxon>Metamonada</taxon>
        <taxon>Diplomonadida</taxon>
        <taxon>Hexamitidae</taxon>
        <taxon>Hexamitinae</taxon>
        <taxon>Hexamita</taxon>
    </lineage>
</organism>
<keyword evidence="1" id="KW-0723">Serine/threonine-protein kinase</keyword>
<dbReference type="GO" id="GO:0035556">
    <property type="term" value="P:intracellular signal transduction"/>
    <property type="evidence" value="ECO:0007669"/>
    <property type="project" value="TreeGrafter"/>
</dbReference>
<dbReference type="SUPFAM" id="SSF56112">
    <property type="entry name" value="Protein kinase-like (PK-like)"/>
    <property type="match status" value="1"/>
</dbReference>
<evidence type="ECO:0000256" key="1">
    <source>
        <dbReference type="ARBA" id="ARBA00022527"/>
    </source>
</evidence>
<dbReference type="PANTHER" id="PTHR24346:SF82">
    <property type="entry name" value="KP78A-RELATED"/>
    <property type="match status" value="1"/>
</dbReference>
<name>A0AA86UX08_9EUKA</name>
<dbReference type="InterPro" id="IPR000719">
    <property type="entry name" value="Prot_kinase_dom"/>
</dbReference>
<dbReference type="GO" id="GO:0005737">
    <property type="term" value="C:cytoplasm"/>
    <property type="evidence" value="ECO:0007669"/>
    <property type="project" value="TreeGrafter"/>
</dbReference>
<dbReference type="CDD" id="cd14003">
    <property type="entry name" value="STKc_AMPK-like"/>
    <property type="match status" value="1"/>
</dbReference>
<keyword evidence="6" id="KW-0472">Membrane</keyword>
<keyword evidence="5" id="KW-0067">ATP-binding</keyword>
<keyword evidence="6" id="KW-1133">Transmembrane helix</keyword>
<dbReference type="PROSITE" id="PS00108">
    <property type="entry name" value="PROTEIN_KINASE_ST"/>
    <property type="match status" value="1"/>
</dbReference>
<evidence type="ECO:0000313" key="10">
    <source>
        <dbReference type="Proteomes" id="UP001642409"/>
    </source>
</evidence>
<dbReference type="Proteomes" id="UP001642409">
    <property type="component" value="Unassembled WGS sequence"/>
</dbReference>